<reference evidence="2" key="1">
    <citation type="journal article" date="2018" name="DNA Res.">
        <title>Multiple hybrid de novo genome assembly of finger millet, an orphan allotetraploid crop.</title>
        <authorList>
            <person name="Hatakeyama M."/>
            <person name="Aluri S."/>
            <person name="Balachadran M.T."/>
            <person name="Sivarajan S.R."/>
            <person name="Patrignani A."/>
            <person name="Gruter S."/>
            <person name="Poveda L."/>
            <person name="Shimizu-Inatsugi R."/>
            <person name="Baeten J."/>
            <person name="Francoijs K.J."/>
            <person name="Nataraja K.N."/>
            <person name="Reddy Y.A.N."/>
            <person name="Phadnis S."/>
            <person name="Ravikumar R.L."/>
            <person name="Schlapbach R."/>
            <person name="Sreeman S.M."/>
            <person name="Shimizu K.K."/>
        </authorList>
    </citation>
    <scope>NUCLEOTIDE SEQUENCE</scope>
</reference>
<feature type="region of interest" description="Disordered" evidence="1">
    <location>
        <begin position="114"/>
        <end position="143"/>
    </location>
</feature>
<evidence type="ECO:0000313" key="3">
    <source>
        <dbReference type="Proteomes" id="UP001054889"/>
    </source>
</evidence>
<proteinExistence type="predicted"/>
<organism evidence="2 3">
    <name type="scientific">Eleusine coracana subsp. coracana</name>
    <dbReference type="NCBI Taxonomy" id="191504"/>
    <lineage>
        <taxon>Eukaryota</taxon>
        <taxon>Viridiplantae</taxon>
        <taxon>Streptophyta</taxon>
        <taxon>Embryophyta</taxon>
        <taxon>Tracheophyta</taxon>
        <taxon>Spermatophyta</taxon>
        <taxon>Magnoliopsida</taxon>
        <taxon>Liliopsida</taxon>
        <taxon>Poales</taxon>
        <taxon>Poaceae</taxon>
        <taxon>PACMAD clade</taxon>
        <taxon>Chloridoideae</taxon>
        <taxon>Cynodonteae</taxon>
        <taxon>Eleusininae</taxon>
        <taxon>Eleusine</taxon>
    </lineage>
</organism>
<gene>
    <name evidence="2" type="primary">ga14607</name>
    <name evidence="2" type="ORF">PR202_ga14607</name>
</gene>
<evidence type="ECO:0000256" key="1">
    <source>
        <dbReference type="SAM" id="MobiDB-lite"/>
    </source>
</evidence>
<accession>A0AAV5CHN6</accession>
<sequence>MVTTMKGIFKGLKTIAKIFTVRKEHKIEIGYPTDMNEFRRLEEASAGSVGSMTRLRQTSWPSIGNLTGTAGFFLQPLTCFFLCVAADFEQPIGGVLLMPAEVYIDGTTGHDSDCTGNLSGRRKTRRTTKARESSSSSSARSSSLRSTASFATACDDFGEQQSALRAVA</sequence>
<dbReference type="PANTHER" id="PTHR47846">
    <property type="entry name" value="OS06G0681300 PROTEIN-RELATED"/>
    <property type="match status" value="1"/>
</dbReference>
<protein>
    <submittedName>
        <fullName evidence="2">Uncharacterized protein</fullName>
    </submittedName>
</protein>
<dbReference type="EMBL" id="BQKI01000007">
    <property type="protein sequence ID" value="GJM97665.1"/>
    <property type="molecule type" value="Genomic_DNA"/>
</dbReference>
<comment type="caution">
    <text evidence="2">The sequence shown here is derived from an EMBL/GenBank/DDBJ whole genome shotgun (WGS) entry which is preliminary data.</text>
</comment>
<name>A0AAV5CHN6_ELECO</name>
<dbReference type="Proteomes" id="UP001054889">
    <property type="component" value="Unassembled WGS sequence"/>
</dbReference>
<dbReference type="PANTHER" id="PTHR47846:SF3">
    <property type="entry name" value="CRIB DOMAIN-CONTAINING PROTEIN"/>
    <property type="match status" value="1"/>
</dbReference>
<keyword evidence="3" id="KW-1185">Reference proteome</keyword>
<dbReference type="AlphaFoldDB" id="A0AAV5CHN6"/>
<reference evidence="2" key="2">
    <citation type="submission" date="2021-12" db="EMBL/GenBank/DDBJ databases">
        <title>Resequencing data analysis of finger millet.</title>
        <authorList>
            <person name="Hatakeyama M."/>
            <person name="Aluri S."/>
            <person name="Balachadran M.T."/>
            <person name="Sivarajan S.R."/>
            <person name="Poveda L."/>
            <person name="Shimizu-Inatsugi R."/>
            <person name="Schlapbach R."/>
            <person name="Sreeman S.M."/>
            <person name="Shimizu K.K."/>
        </authorList>
    </citation>
    <scope>NUCLEOTIDE SEQUENCE</scope>
</reference>
<evidence type="ECO:0000313" key="2">
    <source>
        <dbReference type="EMBL" id="GJM97665.1"/>
    </source>
</evidence>
<feature type="compositionally biased region" description="Low complexity" evidence="1">
    <location>
        <begin position="133"/>
        <end position="143"/>
    </location>
</feature>